<dbReference type="SUPFAM" id="SSF52833">
    <property type="entry name" value="Thioredoxin-like"/>
    <property type="match status" value="1"/>
</dbReference>
<feature type="signal peptide" evidence="2">
    <location>
        <begin position="1"/>
        <end position="20"/>
    </location>
</feature>
<comment type="caution">
    <text evidence="4">The sequence shown here is derived from an EMBL/GenBank/DDBJ whole genome shotgun (WGS) entry which is preliminary data.</text>
</comment>
<gene>
    <name evidence="4" type="ORF">F3059_09975</name>
</gene>
<accession>A0A6N6M8D9</accession>
<feature type="domain" description="Secretion system C-terminal sorting" evidence="3">
    <location>
        <begin position="618"/>
        <end position="696"/>
    </location>
</feature>
<dbReference type="InterPro" id="IPR026444">
    <property type="entry name" value="Secre_tail"/>
</dbReference>
<evidence type="ECO:0000256" key="1">
    <source>
        <dbReference type="ARBA" id="ARBA00022729"/>
    </source>
</evidence>
<dbReference type="RefSeq" id="WP_151168788.1">
    <property type="nucleotide sequence ID" value="NZ_WACR01000008.1"/>
</dbReference>
<evidence type="ECO:0000313" key="5">
    <source>
        <dbReference type="Proteomes" id="UP000435357"/>
    </source>
</evidence>
<reference evidence="4 5" key="1">
    <citation type="submission" date="2019-09" db="EMBL/GenBank/DDBJ databases">
        <title>Genomes of Cryomorphaceae.</title>
        <authorList>
            <person name="Bowman J.P."/>
        </authorList>
    </citation>
    <scope>NUCLEOTIDE SEQUENCE [LARGE SCALE GENOMIC DNA]</scope>
    <source>
        <strain evidence="4 5">KCTC 52047</strain>
    </source>
</reference>
<dbReference type="OrthoDB" id="6278496at2"/>
<evidence type="ECO:0000313" key="4">
    <source>
        <dbReference type="EMBL" id="KAB1063387.1"/>
    </source>
</evidence>
<dbReference type="EMBL" id="WACR01000008">
    <property type="protein sequence ID" value="KAB1063387.1"/>
    <property type="molecule type" value="Genomic_DNA"/>
</dbReference>
<sequence length="697" mass="75533">MKKLTLLSLILFLSSSIATAQYYAVPFDQAGENPGGLNTDNEFPVGGGLPGGWNTISTGPSTTWTGQQSIPFNFSFNGSTVSNYNVHPSGVLTFSTSTTTPATPSSLPDASIPDSSVCAWGLSIENNDYIVSKTFGSAPNRQHWIMFNSAHSAGTQDGWVYLSFVLEESSNKIYVVDQRVQCIQGQSTCTGRPSLSVGIQIDNSTAIQPAGYDSYAGSAENGSAPDDNGYVSFIPGTQPANDVALSSLTIDDYLPSANAPFSINGEVRNMGSATLNNFDINYTINGGSVESNTISNLTINTFNSDAFNNNNTWSPSSTGAYTIKAWVSNPNGSTDGDNSNDTLTKTVEVVDTVIQRMPFYEVFTSSTCGPCRPGNENFHNTLANYEGEFVALKYQQNFPGTGDPYATDESVNRRNYYSINSIPRMEIDGGWDENANAFDISLHNDARAVPSFVSIDIEYDLVPDSQKVYYDIDVESFTNLGNNNLYIAIVEDTTTDNVKTNGETEFFQVMKKMIPDENGQSISLSQGSQENISGNYVFEGDYRLPADGQSGNRINHLTEHSVEDFESLYVIAWVQNSTTNEVHQAAIGTEINENPDNPDNPGDTTSISSIYSANSINLYPNPTNGNAKLSITASESDEFNIAVYDVTGKQVMNMPQVAVQQGKNLVQLQTANLNHGMYYVAITTNDGQSITKKLVVK</sequence>
<dbReference type="Gene3D" id="2.60.40.10">
    <property type="entry name" value="Immunoglobulins"/>
    <property type="match status" value="2"/>
</dbReference>
<dbReference type="InterPro" id="IPR013783">
    <property type="entry name" value="Ig-like_fold"/>
</dbReference>
<dbReference type="Pfam" id="PF18962">
    <property type="entry name" value="Por_Secre_tail"/>
    <property type="match status" value="1"/>
</dbReference>
<dbReference type="InterPro" id="IPR036249">
    <property type="entry name" value="Thioredoxin-like_sf"/>
</dbReference>
<feature type="chain" id="PRO_5026925583" evidence="2">
    <location>
        <begin position="21"/>
        <end position="697"/>
    </location>
</feature>
<keyword evidence="5" id="KW-1185">Reference proteome</keyword>
<evidence type="ECO:0000259" key="3">
    <source>
        <dbReference type="Pfam" id="PF18962"/>
    </source>
</evidence>
<dbReference type="AlphaFoldDB" id="A0A6N6M8D9"/>
<name>A0A6N6M8D9_9FLAO</name>
<evidence type="ECO:0000256" key="2">
    <source>
        <dbReference type="SAM" id="SignalP"/>
    </source>
</evidence>
<proteinExistence type="predicted"/>
<dbReference type="NCBIfam" id="TIGR04183">
    <property type="entry name" value="Por_Secre_tail"/>
    <property type="match status" value="1"/>
</dbReference>
<protein>
    <submittedName>
        <fullName evidence="4">T9SS type A sorting domain-containing protein</fullName>
    </submittedName>
</protein>
<keyword evidence="1 2" id="KW-0732">Signal</keyword>
<organism evidence="4 5">
    <name type="scientific">Salibacter halophilus</name>
    <dbReference type="NCBI Taxonomy" id="1803916"/>
    <lineage>
        <taxon>Bacteria</taxon>
        <taxon>Pseudomonadati</taxon>
        <taxon>Bacteroidota</taxon>
        <taxon>Flavobacteriia</taxon>
        <taxon>Flavobacteriales</taxon>
        <taxon>Salibacteraceae</taxon>
        <taxon>Salibacter</taxon>
    </lineage>
</organism>
<dbReference type="Proteomes" id="UP000435357">
    <property type="component" value="Unassembled WGS sequence"/>
</dbReference>